<dbReference type="PANTHER" id="PTHR37418">
    <property type="entry name" value="3-KETO-5-AMINOHEXANOATE CLEAVAGE ENZYME-RELATED"/>
    <property type="match status" value="1"/>
</dbReference>
<evidence type="ECO:0000313" key="1">
    <source>
        <dbReference type="EMBL" id="MFC7270319.1"/>
    </source>
</evidence>
<organism evidence="1 2">
    <name type="scientific">Microbacterium fluvii</name>
    <dbReference type="NCBI Taxonomy" id="415215"/>
    <lineage>
        <taxon>Bacteria</taxon>
        <taxon>Bacillati</taxon>
        <taxon>Actinomycetota</taxon>
        <taxon>Actinomycetes</taxon>
        <taxon>Micrococcales</taxon>
        <taxon>Microbacteriaceae</taxon>
        <taxon>Microbacterium</taxon>
    </lineage>
</organism>
<dbReference type="PANTHER" id="PTHR37418:SF1">
    <property type="entry name" value="3-KETO-5-AMINOHEXANOATE CLEAVAGE PROTEIN"/>
    <property type="match status" value="1"/>
</dbReference>
<sequence length="243" mass="25581">MFLKAAINGGRTRDEAPTVPLTPEEIARASAAAVAAGADIVHAHARRPDGSQTIDPEDIGAMIRAIRAHDSSIIVGTTTGLWTCDGHDDRMRLLAAWPEDALPDFASVAFSEEGAAEAARLVLSKGMVLESAVWSREDVPALLAADTLHENVRILIEPEVEDPDVAVEECRAIAAMLRGAGVTCSILYHGADQTAWPVIAAAIEDGVQTRVGLEDVLVLPDGAADGNVPMIRTARAMATAYTS</sequence>
<comment type="caution">
    <text evidence="1">The sequence shown here is derived from an EMBL/GenBank/DDBJ whole genome shotgun (WGS) entry which is preliminary data.</text>
</comment>
<dbReference type="InterPro" id="IPR013785">
    <property type="entry name" value="Aldolase_TIM"/>
</dbReference>
<name>A0ABW2HKE2_9MICO</name>
<reference evidence="2" key="1">
    <citation type="journal article" date="2019" name="Int. J. Syst. Evol. Microbiol.">
        <title>The Global Catalogue of Microorganisms (GCM) 10K type strain sequencing project: providing services to taxonomists for standard genome sequencing and annotation.</title>
        <authorList>
            <consortium name="The Broad Institute Genomics Platform"/>
            <consortium name="The Broad Institute Genome Sequencing Center for Infectious Disease"/>
            <person name="Wu L."/>
            <person name="Ma J."/>
        </authorList>
    </citation>
    <scope>NUCLEOTIDE SEQUENCE [LARGE SCALE GENOMIC DNA]</scope>
    <source>
        <strain evidence="2">CGMCC 1.15772</strain>
    </source>
</reference>
<protein>
    <submittedName>
        <fullName evidence="1">3-keto-5-aminohexanoate cleavage protein</fullName>
    </submittedName>
</protein>
<dbReference type="Proteomes" id="UP001596507">
    <property type="component" value="Unassembled WGS sequence"/>
</dbReference>
<dbReference type="Pfam" id="PF05853">
    <property type="entry name" value="BKACE"/>
    <property type="match status" value="1"/>
</dbReference>
<dbReference type="InterPro" id="IPR008567">
    <property type="entry name" value="BKACE"/>
</dbReference>
<accession>A0ABW2HKE2</accession>
<dbReference type="RefSeq" id="WP_262875248.1">
    <property type="nucleotide sequence ID" value="NZ_BAABKW010000007.1"/>
</dbReference>
<dbReference type="EMBL" id="JBHTBE010000004">
    <property type="protein sequence ID" value="MFC7270319.1"/>
    <property type="molecule type" value="Genomic_DNA"/>
</dbReference>
<evidence type="ECO:0000313" key="2">
    <source>
        <dbReference type="Proteomes" id="UP001596507"/>
    </source>
</evidence>
<dbReference type="Gene3D" id="3.20.20.70">
    <property type="entry name" value="Aldolase class I"/>
    <property type="match status" value="1"/>
</dbReference>
<gene>
    <name evidence="1" type="ORF">ACFQRL_15245</name>
</gene>
<keyword evidence="2" id="KW-1185">Reference proteome</keyword>
<proteinExistence type="predicted"/>